<keyword evidence="1" id="KW-0243">Dynein</keyword>
<comment type="similarity">
    <text evidence="1">Belongs to the dynein light chain family.</text>
</comment>
<dbReference type="GO" id="GO:0005874">
    <property type="term" value="C:microtubule"/>
    <property type="evidence" value="ECO:0007669"/>
    <property type="project" value="UniProtKB-KW"/>
</dbReference>
<protein>
    <recommendedName>
        <fullName evidence="1">Dynein light chain</fullName>
    </recommendedName>
</protein>
<keyword evidence="1" id="KW-0505">Motor protein</keyword>
<reference evidence="3" key="1">
    <citation type="submission" date="2021-01" db="EMBL/GenBank/DDBJ databases">
        <authorList>
            <person name="Corre E."/>
            <person name="Pelletier E."/>
            <person name="Niang G."/>
            <person name="Scheremetjew M."/>
            <person name="Finn R."/>
            <person name="Kale V."/>
            <person name="Holt S."/>
            <person name="Cochrane G."/>
            <person name="Meng A."/>
            <person name="Brown T."/>
            <person name="Cohen L."/>
        </authorList>
    </citation>
    <scope>NUCLEOTIDE SEQUENCE</scope>
    <source>
        <strain evidence="3">CCMP622</strain>
    </source>
</reference>
<dbReference type="PANTHER" id="PTHR11886">
    <property type="entry name" value="DYNEIN LIGHT CHAIN"/>
    <property type="match status" value="1"/>
</dbReference>
<dbReference type="InterPro" id="IPR001372">
    <property type="entry name" value="Dynein_light_chain_typ-1/2"/>
</dbReference>
<dbReference type="PANTHER" id="PTHR11886:SF35">
    <property type="entry name" value="DYNEIN LIGHT CHAIN"/>
    <property type="match status" value="1"/>
</dbReference>
<organism evidence="3">
    <name type="scientific">Lotharella oceanica</name>
    <dbReference type="NCBI Taxonomy" id="641309"/>
    <lineage>
        <taxon>Eukaryota</taxon>
        <taxon>Sar</taxon>
        <taxon>Rhizaria</taxon>
        <taxon>Cercozoa</taxon>
        <taxon>Chlorarachniophyceae</taxon>
        <taxon>Lotharella</taxon>
    </lineage>
</organism>
<keyword evidence="1" id="KW-0206">Cytoskeleton</keyword>
<accession>A0A7S2TQM2</accession>
<name>A0A7S2TQM2_9EUKA</name>
<dbReference type="InterPro" id="IPR037177">
    <property type="entry name" value="DLC_sf"/>
</dbReference>
<sequence>MSNPRSARTAKKDQKERDIKESPEPRIQFVTMDKKMLESAFAMAREGYMQKQRGELAHWQDVAKKIKERFDIYHSKAKAWNCVVGKDFGSFVSFNAKNVAYFYIAEMGVLLWKHA</sequence>
<keyword evidence="1" id="KW-0493">Microtubule</keyword>
<dbReference type="AlphaFoldDB" id="A0A7S2TQM2"/>
<dbReference type="SUPFAM" id="SSF54648">
    <property type="entry name" value="DLC"/>
    <property type="match status" value="1"/>
</dbReference>
<proteinExistence type="inferred from homology"/>
<keyword evidence="1" id="KW-0963">Cytoplasm</keyword>
<dbReference type="SMART" id="SM01375">
    <property type="entry name" value="Dynein_light"/>
    <property type="match status" value="1"/>
</dbReference>
<dbReference type="EMBL" id="HBHP01017255">
    <property type="protein sequence ID" value="CAD9765485.1"/>
    <property type="molecule type" value="Transcribed_RNA"/>
</dbReference>
<evidence type="ECO:0000256" key="1">
    <source>
        <dbReference type="RuleBase" id="RU365010"/>
    </source>
</evidence>
<dbReference type="GO" id="GO:0005868">
    <property type="term" value="C:cytoplasmic dynein complex"/>
    <property type="evidence" value="ECO:0007669"/>
    <property type="project" value="TreeGrafter"/>
</dbReference>
<feature type="compositionally biased region" description="Basic and acidic residues" evidence="2">
    <location>
        <begin position="10"/>
        <end position="24"/>
    </location>
</feature>
<evidence type="ECO:0000256" key="2">
    <source>
        <dbReference type="SAM" id="MobiDB-lite"/>
    </source>
</evidence>
<dbReference type="Pfam" id="PF01221">
    <property type="entry name" value="Dynein_light"/>
    <property type="match status" value="1"/>
</dbReference>
<dbReference type="GO" id="GO:0045505">
    <property type="term" value="F:dynein intermediate chain binding"/>
    <property type="evidence" value="ECO:0007669"/>
    <property type="project" value="TreeGrafter"/>
</dbReference>
<feature type="region of interest" description="Disordered" evidence="2">
    <location>
        <begin position="1"/>
        <end position="24"/>
    </location>
</feature>
<gene>
    <name evidence="3" type="ORF">LSP00402_LOCUS10684</name>
</gene>
<dbReference type="GO" id="GO:0007017">
    <property type="term" value="P:microtubule-based process"/>
    <property type="evidence" value="ECO:0007669"/>
    <property type="project" value="InterPro"/>
</dbReference>
<dbReference type="Gene3D" id="3.30.740.10">
    <property type="entry name" value="Protein Inhibitor Of Neuronal Nitric Oxide Synthase"/>
    <property type="match status" value="1"/>
</dbReference>
<evidence type="ECO:0000313" key="3">
    <source>
        <dbReference type="EMBL" id="CAD9765485.1"/>
    </source>
</evidence>
<comment type="subcellular location">
    <subcellularLocation>
        <location evidence="1">Cytoplasm</location>
        <location evidence="1">Cytoskeleton</location>
    </subcellularLocation>
</comment>